<keyword evidence="3" id="KW-1185">Reference proteome</keyword>
<protein>
    <submittedName>
        <fullName evidence="2">Uncharacterized protein</fullName>
    </submittedName>
</protein>
<proteinExistence type="predicted"/>
<evidence type="ECO:0000313" key="3">
    <source>
        <dbReference type="Proteomes" id="UP001472677"/>
    </source>
</evidence>
<gene>
    <name evidence="2" type="ORF">V6N12_017651</name>
</gene>
<comment type="caution">
    <text evidence="2">The sequence shown here is derived from an EMBL/GenBank/DDBJ whole genome shotgun (WGS) entry which is preliminary data.</text>
</comment>
<keyword evidence="1" id="KW-1133">Transmembrane helix</keyword>
<name>A0ABR2CHV1_9ROSI</name>
<organism evidence="2 3">
    <name type="scientific">Hibiscus sabdariffa</name>
    <name type="common">roselle</name>
    <dbReference type="NCBI Taxonomy" id="183260"/>
    <lineage>
        <taxon>Eukaryota</taxon>
        <taxon>Viridiplantae</taxon>
        <taxon>Streptophyta</taxon>
        <taxon>Embryophyta</taxon>
        <taxon>Tracheophyta</taxon>
        <taxon>Spermatophyta</taxon>
        <taxon>Magnoliopsida</taxon>
        <taxon>eudicotyledons</taxon>
        <taxon>Gunneridae</taxon>
        <taxon>Pentapetalae</taxon>
        <taxon>rosids</taxon>
        <taxon>malvids</taxon>
        <taxon>Malvales</taxon>
        <taxon>Malvaceae</taxon>
        <taxon>Malvoideae</taxon>
        <taxon>Hibiscus</taxon>
    </lineage>
</organism>
<accession>A0ABR2CHV1</accession>
<keyword evidence="1" id="KW-0812">Transmembrane</keyword>
<evidence type="ECO:0000313" key="2">
    <source>
        <dbReference type="EMBL" id="KAK8518504.1"/>
    </source>
</evidence>
<sequence length="79" mass="9019">MPSYNSYFHMVKQSQPVSAIIFFSNPSYGVSRGVRPEMPLNPFTFSMMFFLCIQRAVLFFGFVGFLVAILFNVDAYDIA</sequence>
<dbReference type="EMBL" id="JBBPBM010000053">
    <property type="protein sequence ID" value="KAK8518504.1"/>
    <property type="molecule type" value="Genomic_DNA"/>
</dbReference>
<keyword evidence="1" id="KW-0472">Membrane</keyword>
<reference evidence="2 3" key="1">
    <citation type="journal article" date="2024" name="G3 (Bethesda)">
        <title>Genome assembly of Hibiscus sabdariffa L. provides insights into metabolisms of medicinal natural products.</title>
        <authorList>
            <person name="Kim T."/>
        </authorList>
    </citation>
    <scope>NUCLEOTIDE SEQUENCE [LARGE SCALE GENOMIC DNA]</scope>
    <source>
        <strain evidence="2">TK-2024</strain>
        <tissue evidence="2">Old leaves</tissue>
    </source>
</reference>
<evidence type="ECO:0000256" key="1">
    <source>
        <dbReference type="SAM" id="Phobius"/>
    </source>
</evidence>
<dbReference type="Proteomes" id="UP001472677">
    <property type="component" value="Unassembled WGS sequence"/>
</dbReference>
<feature type="transmembrane region" description="Helical" evidence="1">
    <location>
        <begin position="47"/>
        <end position="73"/>
    </location>
</feature>